<dbReference type="RefSeq" id="WP_013406950.1">
    <property type="nucleotide sequence ID" value="NC_014655.1"/>
</dbReference>
<dbReference type="PROSITE" id="PS51257">
    <property type="entry name" value="PROKAR_LIPOPROTEIN"/>
    <property type="match status" value="1"/>
</dbReference>
<evidence type="ECO:0000256" key="1">
    <source>
        <dbReference type="SAM" id="SignalP"/>
    </source>
</evidence>
<reference evidence="3 4" key="2">
    <citation type="journal article" date="2011" name="Stand. Genomic Sci.">
        <title>Complete genome sequence of Leadbetterella byssophila type strain (4M15).</title>
        <authorList>
            <person name="Abt B."/>
            <person name="Teshima H."/>
            <person name="Lucas S."/>
            <person name="Lapidus A."/>
            <person name="Del Rio T.G."/>
            <person name="Nolan M."/>
            <person name="Tice H."/>
            <person name="Cheng J.F."/>
            <person name="Pitluck S."/>
            <person name="Liolios K."/>
            <person name="Pagani I."/>
            <person name="Ivanova N."/>
            <person name="Mavromatis K."/>
            <person name="Pati A."/>
            <person name="Tapia R."/>
            <person name="Han C."/>
            <person name="Goodwin L."/>
            <person name="Chen A."/>
            <person name="Palaniappan K."/>
            <person name="Land M."/>
            <person name="Hauser L."/>
            <person name="Chang Y.J."/>
            <person name="Jeffries C.D."/>
            <person name="Rohde M."/>
            <person name="Goker M."/>
            <person name="Tindall B.J."/>
            <person name="Detter J.C."/>
            <person name="Woyke T."/>
            <person name="Bristow J."/>
            <person name="Eisen J.A."/>
            <person name="Markowitz V."/>
            <person name="Hugenholtz P."/>
            <person name="Klenk H.P."/>
            <person name="Kyrpides N.C."/>
        </authorList>
    </citation>
    <scope>NUCLEOTIDE SEQUENCE [LARGE SCALE GENOMIC DNA]</scope>
    <source>
        <strain evidence="4">DSM 17132 / JCM 16389 / KACC 11308 / NBRC 106382 / 4M15</strain>
    </source>
</reference>
<feature type="chain" id="PRO_5003188397" evidence="1">
    <location>
        <begin position="25"/>
        <end position="140"/>
    </location>
</feature>
<dbReference type="Gene3D" id="3.40.1420.30">
    <property type="match status" value="1"/>
</dbReference>
<sequence>MKNLVIIALLSVLFTACESNKVLAENEIPSAITNYLQTHFPNHKVLQVEKEREGLSKSYDVILEGNIVLEFNKKHNIKSIEAKSALPQSVIPAKIWEYVQREYPGVGILEYELDDNRQKVELDNRLELEFNKAGDFLRLD</sequence>
<dbReference type="EMBL" id="CP002305">
    <property type="protein sequence ID" value="ADQ15894.1"/>
    <property type="molecule type" value="Genomic_DNA"/>
</dbReference>
<feature type="signal peptide" evidence="1">
    <location>
        <begin position="1"/>
        <end position="24"/>
    </location>
</feature>
<dbReference type="OrthoDB" id="710080at2"/>
<gene>
    <name evidence="3" type="ordered locus">Lbys_0098</name>
</gene>
<evidence type="ECO:0000313" key="4">
    <source>
        <dbReference type="Proteomes" id="UP000007435"/>
    </source>
</evidence>
<dbReference type="AlphaFoldDB" id="E4RSP4"/>
<organism evidence="3 4">
    <name type="scientific">Leadbetterella byssophila (strain DSM 17132 / JCM 16389 / KACC 11308 / NBRC 106382 / 4M15)</name>
    <dbReference type="NCBI Taxonomy" id="649349"/>
    <lineage>
        <taxon>Bacteria</taxon>
        <taxon>Pseudomonadati</taxon>
        <taxon>Bacteroidota</taxon>
        <taxon>Cytophagia</taxon>
        <taxon>Cytophagales</taxon>
        <taxon>Leadbetterellaceae</taxon>
        <taxon>Leadbetterella</taxon>
    </lineage>
</organism>
<keyword evidence="4" id="KW-1185">Reference proteome</keyword>
<accession>E4RSP4</accession>
<dbReference type="InterPro" id="IPR021533">
    <property type="entry name" value="PepSY-like"/>
</dbReference>
<dbReference type="Pfam" id="PF11396">
    <property type="entry name" value="PepSY_like"/>
    <property type="match status" value="2"/>
</dbReference>
<dbReference type="SUPFAM" id="SSF160574">
    <property type="entry name" value="BT0923-like"/>
    <property type="match status" value="1"/>
</dbReference>
<dbReference type="eggNOG" id="ENOG5032URX">
    <property type="taxonomic scope" value="Bacteria"/>
</dbReference>
<feature type="domain" description="Putative beta-lactamase-inhibitor-like PepSY-like" evidence="2">
    <location>
        <begin position="57"/>
        <end position="137"/>
    </location>
</feature>
<proteinExistence type="predicted"/>
<dbReference type="KEGG" id="lby:Lbys_0098"/>
<evidence type="ECO:0000259" key="2">
    <source>
        <dbReference type="Pfam" id="PF11396"/>
    </source>
</evidence>
<feature type="domain" description="Putative beta-lactamase-inhibitor-like PepSY-like" evidence="2">
    <location>
        <begin position="17"/>
        <end position="52"/>
    </location>
</feature>
<dbReference type="Proteomes" id="UP000007435">
    <property type="component" value="Chromosome"/>
</dbReference>
<reference key="1">
    <citation type="submission" date="2010-11" db="EMBL/GenBank/DDBJ databases">
        <title>The complete genome of Leadbetterella byssophila DSM 17132.</title>
        <authorList>
            <consortium name="US DOE Joint Genome Institute (JGI-PGF)"/>
            <person name="Lucas S."/>
            <person name="Copeland A."/>
            <person name="Lapidus A."/>
            <person name="Glavina del Rio T."/>
            <person name="Dalin E."/>
            <person name="Tice H."/>
            <person name="Bruce D."/>
            <person name="Goodwin L."/>
            <person name="Pitluck S."/>
            <person name="Kyrpides N."/>
            <person name="Mavromatis K."/>
            <person name="Ivanova N."/>
            <person name="Teshima H."/>
            <person name="Brettin T."/>
            <person name="Detter J.C."/>
            <person name="Han C."/>
            <person name="Tapia R."/>
            <person name="Land M."/>
            <person name="Hauser L."/>
            <person name="Markowitz V."/>
            <person name="Cheng J.-F."/>
            <person name="Hugenholtz P."/>
            <person name="Woyke T."/>
            <person name="Wu D."/>
            <person name="Tindall B."/>
            <person name="Pomrenke H.G."/>
            <person name="Brambilla E."/>
            <person name="Klenk H.-P."/>
            <person name="Eisen J.A."/>
        </authorList>
    </citation>
    <scope>NUCLEOTIDE SEQUENCE [LARGE SCALE GENOMIC DNA]</scope>
    <source>
        <strain>DSM 17132</strain>
    </source>
</reference>
<protein>
    <submittedName>
        <fullName evidence="3">Periplasmic protein</fullName>
    </submittedName>
</protein>
<dbReference type="STRING" id="649349.Lbys_0098"/>
<dbReference type="HOGENOM" id="CLU_111475_0_0_10"/>
<name>E4RSP4_LEAB4</name>
<keyword evidence="1" id="KW-0732">Signal</keyword>
<evidence type="ECO:0000313" key="3">
    <source>
        <dbReference type="EMBL" id="ADQ15894.1"/>
    </source>
</evidence>